<evidence type="ECO:0000259" key="1">
    <source>
        <dbReference type="Pfam" id="PF01966"/>
    </source>
</evidence>
<name>A0A0G1CFN8_9BACT</name>
<protein>
    <submittedName>
        <fullName evidence="2">Metal dependent phosphohydrolase</fullName>
    </submittedName>
</protein>
<dbReference type="GO" id="GO:0016787">
    <property type="term" value="F:hydrolase activity"/>
    <property type="evidence" value="ECO:0007669"/>
    <property type="project" value="UniProtKB-KW"/>
</dbReference>
<dbReference type="Pfam" id="PF01966">
    <property type="entry name" value="HD"/>
    <property type="match status" value="1"/>
</dbReference>
<gene>
    <name evidence="2" type="ORF">UV59_C0021G0008</name>
</gene>
<dbReference type="EMBL" id="LCFB01000021">
    <property type="protein sequence ID" value="KKS84342.1"/>
    <property type="molecule type" value="Genomic_DNA"/>
</dbReference>
<evidence type="ECO:0000313" key="3">
    <source>
        <dbReference type="Proteomes" id="UP000034543"/>
    </source>
</evidence>
<dbReference type="Proteomes" id="UP000034543">
    <property type="component" value="Unassembled WGS sequence"/>
</dbReference>
<dbReference type="InterPro" id="IPR003607">
    <property type="entry name" value="HD/PDEase_dom"/>
</dbReference>
<accession>A0A0G1CFN8</accession>
<evidence type="ECO:0000313" key="2">
    <source>
        <dbReference type="EMBL" id="KKS84342.1"/>
    </source>
</evidence>
<organism evidence="2 3">
    <name type="scientific">Candidatus Gottesmanbacteria bacterium GW2011_GWA1_43_11</name>
    <dbReference type="NCBI Taxonomy" id="1618436"/>
    <lineage>
        <taxon>Bacteria</taxon>
        <taxon>Candidatus Gottesmaniibacteriota</taxon>
    </lineage>
</organism>
<dbReference type="STRING" id="1618436.UV59_C0021G0008"/>
<sequence length="188" mass="21592">MIPTRQQCLFLFDRYSLPSQKRIHVEAVARLALFLAGKLKTQSASRRTNPKIDEQLLEAATLLHDIDKNIPRREGERHPDTAVRVLKELGYDEIAGIIARHSLHCILDPKITPESWEAKILFLADKMTKYEVIGVDRRFKLWYRENLPPAAVAELKACYPLVKTLEQELFTAAGITVFDIEQEFANNH</sequence>
<dbReference type="InterPro" id="IPR006674">
    <property type="entry name" value="HD_domain"/>
</dbReference>
<dbReference type="Gene3D" id="1.10.3210.10">
    <property type="entry name" value="Hypothetical protein af1432"/>
    <property type="match status" value="1"/>
</dbReference>
<feature type="domain" description="HD" evidence="1">
    <location>
        <begin position="23"/>
        <end position="127"/>
    </location>
</feature>
<proteinExistence type="predicted"/>
<keyword evidence="2" id="KW-0378">Hydrolase</keyword>
<dbReference type="AlphaFoldDB" id="A0A0G1CFN8"/>
<dbReference type="SUPFAM" id="SSF109604">
    <property type="entry name" value="HD-domain/PDEase-like"/>
    <property type="match status" value="1"/>
</dbReference>
<comment type="caution">
    <text evidence="2">The sequence shown here is derived from an EMBL/GenBank/DDBJ whole genome shotgun (WGS) entry which is preliminary data.</text>
</comment>
<dbReference type="CDD" id="cd00077">
    <property type="entry name" value="HDc"/>
    <property type="match status" value="1"/>
</dbReference>
<reference evidence="2 3" key="1">
    <citation type="journal article" date="2015" name="Nature">
        <title>rRNA introns, odd ribosomes, and small enigmatic genomes across a large radiation of phyla.</title>
        <authorList>
            <person name="Brown C.T."/>
            <person name="Hug L.A."/>
            <person name="Thomas B.C."/>
            <person name="Sharon I."/>
            <person name="Castelle C.J."/>
            <person name="Singh A."/>
            <person name="Wilkins M.J."/>
            <person name="Williams K.H."/>
            <person name="Banfield J.F."/>
        </authorList>
    </citation>
    <scope>NUCLEOTIDE SEQUENCE [LARGE SCALE GENOMIC DNA]</scope>
</reference>